<dbReference type="Proteomes" id="UP000237347">
    <property type="component" value="Unassembled WGS sequence"/>
</dbReference>
<comment type="caution">
    <text evidence="1">The sequence shown here is derived from an EMBL/GenBank/DDBJ whole genome shotgun (WGS) entry which is preliminary data.</text>
</comment>
<organism evidence="1 2">
    <name type="scientific">Quercus suber</name>
    <name type="common">Cork oak</name>
    <dbReference type="NCBI Taxonomy" id="58331"/>
    <lineage>
        <taxon>Eukaryota</taxon>
        <taxon>Viridiplantae</taxon>
        <taxon>Streptophyta</taxon>
        <taxon>Embryophyta</taxon>
        <taxon>Tracheophyta</taxon>
        <taxon>Spermatophyta</taxon>
        <taxon>Magnoliopsida</taxon>
        <taxon>eudicotyledons</taxon>
        <taxon>Gunneridae</taxon>
        <taxon>Pentapetalae</taxon>
        <taxon>rosids</taxon>
        <taxon>fabids</taxon>
        <taxon>Fagales</taxon>
        <taxon>Fagaceae</taxon>
        <taxon>Quercus</taxon>
    </lineage>
</organism>
<sequence>MQTTVLPWSTTSSIDRSTRDFLWGDTPTQGHVYLINWDMLTKPKVHVGLGIRDSKTTNDAFLMNQAWRIWRNLHSLLAKFLSQKHYQTTDFLQTTSHTGSHLWKALLQGRDLL</sequence>
<dbReference type="EMBL" id="PKMF04000476">
    <property type="protein sequence ID" value="KAK7829721.1"/>
    <property type="molecule type" value="Genomic_DNA"/>
</dbReference>
<gene>
    <name evidence="1" type="ORF">CFP56_028927</name>
</gene>
<reference evidence="1 2" key="1">
    <citation type="journal article" date="2018" name="Sci. Data">
        <title>The draft genome sequence of cork oak.</title>
        <authorList>
            <person name="Ramos A.M."/>
            <person name="Usie A."/>
            <person name="Barbosa P."/>
            <person name="Barros P.M."/>
            <person name="Capote T."/>
            <person name="Chaves I."/>
            <person name="Simoes F."/>
            <person name="Abreu I."/>
            <person name="Carrasquinho I."/>
            <person name="Faro C."/>
            <person name="Guimaraes J.B."/>
            <person name="Mendonca D."/>
            <person name="Nobrega F."/>
            <person name="Rodrigues L."/>
            <person name="Saibo N.J.M."/>
            <person name="Varela M.C."/>
            <person name="Egas C."/>
            <person name="Matos J."/>
            <person name="Miguel C.M."/>
            <person name="Oliveira M.M."/>
            <person name="Ricardo C.P."/>
            <person name="Goncalves S."/>
        </authorList>
    </citation>
    <scope>NUCLEOTIDE SEQUENCE [LARGE SCALE GENOMIC DNA]</scope>
    <source>
        <strain evidence="2">cv. HL8</strain>
    </source>
</reference>
<proteinExistence type="predicted"/>
<dbReference type="AlphaFoldDB" id="A0AAW0JU04"/>
<keyword evidence="2" id="KW-1185">Reference proteome</keyword>
<name>A0AAW0JU04_QUESU</name>
<evidence type="ECO:0000313" key="1">
    <source>
        <dbReference type="EMBL" id="KAK7829721.1"/>
    </source>
</evidence>
<accession>A0AAW0JU04</accession>
<evidence type="ECO:0000313" key="2">
    <source>
        <dbReference type="Proteomes" id="UP000237347"/>
    </source>
</evidence>
<protein>
    <submittedName>
        <fullName evidence="1">Ribonuclease h protein</fullName>
    </submittedName>
</protein>